<evidence type="ECO:0000256" key="3">
    <source>
        <dbReference type="ARBA" id="ARBA00023027"/>
    </source>
</evidence>
<proteinExistence type="predicted"/>
<keyword evidence="4" id="KW-0057">Aromatic amino acid biosynthesis</keyword>
<keyword evidence="3" id="KW-0520">NAD</keyword>
<evidence type="ECO:0000256" key="2">
    <source>
        <dbReference type="ARBA" id="ARBA00022605"/>
    </source>
</evidence>
<dbReference type="GO" id="GO:0008652">
    <property type="term" value="P:amino acid biosynthetic process"/>
    <property type="evidence" value="ECO:0007669"/>
    <property type="project" value="UniProtKB-KW"/>
</dbReference>
<comment type="cofactor">
    <cofactor evidence="1">
        <name>NAD(+)</name>
        <dbReference type="ChEBI" id="CHEBI:57540"/>
    </cofactor>
</comment>
<sequence>MKTLYQDFQVRFTYPVYFTRNIFSLENAEFAEFIDLHTDQAASAKLLFVIDKGVSDAHPGLTSAISSYVESIANVEMPVEPVIFEGGEGVKNNPMLVEQLVAMVDDYGIDRHSFIVAIGGGALLDMVGYVAAISHRGVRHIRIPTTVLSQNDSGIGVKNGVNFKGKKNFLGSFTPPVAVFNDRDFLDTLDDRNWLSGISEAVKVALIKDKSFYEFIKSNASDIATKRNSPAMQELIYHCADLHMQHIRSGDPFEFGSSRPLDFGHWSAHKLEQLTNFELLHGEAVAIGIAIDTVYSFFIGNISEEEARGVLDLFLEVKLPIYNELLTTKKEGENVILLGLEEFREHLGGQLTVTLLKEIGLGQEYHQLDCEVILQ</sequence>
<feature type="non-terminal residue" evidence="8">
    <location>
        <position position="375"/>
    </location>
</feature>
<dbReference type="InterPro" id="IPR050071">
    <property type="entry name" value="Dehydroquinate_synthase"/>
</dbReference>
<evidence type="ECO:0000259" key="7">
    <source>
        <dbReference type="Pfam" id="PF24621"/>
    </source>
</evidence>
<evidence type="ECO:0000259" key="6">
    <source>
        <dbReference type="Pfam" id="PF01761"/>
    </source>
</evidence>
<comment type="caution">
    <text evidence="8">The sequence shown here is derived from an EMBL/GenBank/DDBJ whole genome shotgun (WGS) entry which is preliminary data.</text>
</comment>
<dbReference type="Gene3D" id="3.40.50.1970">
    <property type="match status" value="1"/>
</dbReference>
<evidence type="ECO:0000256" key="1">
    <source>
        <dbReference type="ARBA" id="ARBA00001911"/>
    </source>
</evidence>
<keyword evidence="5 8" id="KW-0456">Lyase</keyword>
<dbReference type="Pfam" id="PF01761">
    <property type="entry name" value="DHQ_synthase"/>
    <property type="match status" value="1"/>
</dbReference>
<feature type="domain" description="3-dehydroquinate synthase C-terminal" evidence="7">
    <location>
        <begin position="197"/>
        <end position="323"/>
    </location>
</feature>
<evidence type="ECO:0000313" key="9">
    <source>
        <dbReference type="Proteomes" id="UP000824156"/>
    </source>
</evidence>
<reference evidence="8" key="2">
    <citation type="submission" date="2021-04" db="EMBL/GenBank/DDBJ databases">
        <authorList>
            <person name="Gilroy R."/>
        </authorList>
    </citation>
    <scope>NUCLEOTIDE SEQUENCE</scope>
    <source>
        <strain evidence="8">1719</strain>
    </source>
</reference>
<keyword evidence="2" id="KW-0028">Amino-acid biosynthesis</keyword>
<name>A0A9D1W9A1_9SPHI</name>
<dbReference type="NCBIfam" id="NF004852">
    <property type="entry name" value="PRK06203.1"/>
    <property type="match status" value="1"/>
</dbReference>
<accession>A0A9D1W9A1</accession>
<dbReference type="Proteomes" id="UP000824156">
    <property type="component" value="Unassembled WGS sequence"/>
</dbReference>
<dbReference type="AlphaFoldDB" id="A0A9D1W9A1"/>
<dbReference type="SUPFAM" id="SSF56796">
    <property type="entry name" value="Dehydroquinate synthase-like"/>
    <property type="match status" value="1"/>
</dbReference>
<dbReference type="EC" id="4.2.3.4" evidence="8"/>
<reference evidence="8" key="1">
    <citation type="journal article" date="2021" name="PeerJ">
        <title>Extensive microbial diversity within the chicken gut microbiome revealed by metagenomics and culture.</title>
        <authorList>
            <person name="Gilroy R."/>
            <person name="Ravi A."/>
            <person name="Getino M."/>
            <person name="Pursley I."/>
            <person name="Horton D.L."/>
            <person name="Alikhan N.F."/>
            <person name="Baker D."/>
            <person name="Gharbi K."/>
            <person name="Hall N."/>
            <person name="Watson M."/>
            <person name="Adriaenssens E.M."/>
            <person name="Foster-Nyarko E."/>
            <person name="Jarju S."/>
            <person name="Secka A."/>
            <person name="Antonio M."/>
            <person name="Oren A."/>
            <person name="Chaudhuri R.R."/>
            <person name="La Ragione R."/>
            <person name="Hildebrand F."/>
            <person name="Pallen M.J."/>
        </authorList>
    </citation>
    <scope>NUCLEOTIDE SEQUENCE</scope>
    <source>
        <strain evidence="8">1719</strain>
    </source>
</reference>
<dbReference type="GO" id="GO:0009073">
    <property type="term" value="P:aromatic amino acid family biosynthetic process"/>
    <property type="evidence" value="ECO:0007669"/>
    <property type="project" value="UniProtKB-KW"/>
</dbReference>
<dbReference type="EMBL" id="DXEZ01000225">
    <property type="protein sequence ID" value="HIX54995.1"/>
    <property type="molecule type" value="Genomic_DNA"/>
</dbReference>
<dbReference type="CDD" id="cd08198">
    <property type="entry name" value="DHQS-like"/>
    <property type="match status" value="1"/>
</dbReference>
<feature type="domain" description="3-dehydroquinate synthase N-terminal" evidence="6">
    <location>
        <begin position="83"/>
        <end position="194"/>
    </location>
</feature>
<evidence type="ECO:0000313" key="8">
    <source>
        <dbReference type="EMBL" id="HIX54995.1"/>
    </source>
</evidence>
<dbReference type="InterPro" id="IPR056179">
    <property type="entry name" value="DHQS_C"/>
</dbReference>
<dbReference type="GO" id="GO:0003856">
    <property type="term" value="F:3-dehydroquinate synthase activity"/>
    <property type="evidence" value="ECO:0007669"/>
    <property type="project" value="UniProtKB-EC"/>
</dbReference>
<dbReference type="Gene3D" id="1.20.1090.10">
    <property type="entry name" value="Dehydroquinate synthase-like - alpha domain"/>
    <property type="match status" value="1"/>
</dbReference>
<dbReference type="PANTHER" id="PTHR43622">
    <property type="entry name" value="3-DEHYDROQUINATE SYNTHASE"/>
    <property type="match status" value="1"/>
</dbReference>
<dbReference type="Pfam" id="PF24621">
    <property type="entry name" value="DHQS_C"/>
    <property type="match status" value="1"/>
</dbReference>
<protein>
    <submittedName>
        <fullName evidence="8">3-dehydroquinate synthase</fullName>
        <ecNumber evidence="8">4.2.3.4</ecNumber>
    </submittedName>
</protein>
<evidence type="ECO:0000256" key="4">
    <source>
        <dbReference type="ARBA" id="ARBA00023141"/>
    </source>
</evidence>
<dbReference type="PANTHER" id="PTHR43622:SF7">
    <property type="entry name" value="3-DEHYDROQUINATE SYNTHASE, CHLOROPLASTIC"/>
    <property type="match status" value="1"/>
</dbReference>
<organism evidence="8 9">
    <name type="scientific">Candidatus Sphingobacterium stercoripullorum</name>
    <dbReference type="NCBI Taxonomy" id="2838759"/>
    <lineage>
        <taxon>Bacteria</taxon>
        <taxon>Pseudomonadati</taxon>
        <taxon>Bacteroidota</taxon>
        <taxon>Sphingobacteriia</taxon>
        <taxon>Sphingobacteriales</taxon>
        <taxon>Sphingobacteriaceae</taxon>
        <taxon>Sphingobacterium</taxon>
    </lineage>
</organism>
<dbReference type="InterPro" id="IPR030960">
    <property type="entry name" value="DHQS/DOIS_N"/>
</dbReference>
<evidence type="ECO:0000256" key="5">
    <source>
        <dbReference type="ARBA" id="ARBA00023239"/>
    </source>
</evidence>
<gene>
    <name evidence="8" type="ORF">H9853_08215</name>
</gene>